<accession>A0ABD1FDK2</accession>
<dbReference type="EMBL" id="JBDJPC010000001">
    <property type="protein sequence ID" value="KAL1517142.1"/>
    <property type="molecule type" value="Genomic_DNA"/>
</dbReference>
<reference evidence="1 2" key="1">
    <citation type="submission" date="2024-05" db="EMBL/GenBank/DDBJ databases">
        <title>Genetic variation in Jamaican populations of the coffee berry borer (Hypothenemus hampei).</title>
        <authorList>
            <person name="Errbii M."/>
            <person name="Myrie A."/>
        </authorList>
    </citation>
    <scope>NUCLEOTIDE SEQUENCE [LARGE SCALE GENOMIC DNA]</scope>
    <source>
        <strain evidence="1">JA-Hopewell-2020-01-JO</strain>
        <tissue evidence="1">Whole body</tissue>
    </source>
</reference>
<protein>
    <submittedName>
        <fullName evidence="1">Uncharacterized protein</fullName>
    </submittedName>
</protein>
<dbReference type="AlphaFoldDB" id="A0ABD1FDK2"/>
<evidence type="ECO:0000313" key="1">
    <source>
        <dbReference type="EMBL" id="KAL1517142.1"/>
    </source>
</evidence>
<comment type="caution">
    <text evidence="1">The sequence shown here is derived from an EMBL/GenBank/DDBJ whole genome shotgun (WGS) entry which is preliminary data.</text>
</comment>
<dbReference type="Proteomes" id="UP001566132">
    <property type="component" value="Unassembled WGS sequence"/>
</dbReference>
<organism evidence="1 2">
    <name type="scientific">Hypothenemus hampei</name>
    <name type="common">Coffee berry borer</name>
    <dbReference type="NCBI Taxonomy" id="57062"/>
    <lineage>
        <taxon>Eukaryota</taxon>
        <taxon>Metazoa</taxon>
        <taxon>Ecdysozoa</taxon>
        <taxon>Arthropoda</taxon>
        <taxon>Hexapoda</taxon>
        <taxon>Insecta</taxon>
        <taxon>Pterygota</taxon>
        <taxon>Neoptera</taxon>
        <taxon>Endopterygota</taxon>
        <taxon>Coleoptera</taxon>
        <taxon>Polyphaga</taxon>
        <taxon>Cucujiformia</taxon>
        <taxon>Curculionidae</taxon>
        <taxon>Scolytinae</taxon>
        <taxon>Hypothenemus</taxon>
    </lineage>
</organism>
<evidence type="ECO:0000313" key="2">
    <source>
        <dbReference type="Proteomes" id="UP001566132"/>
    </source>
</evidence>
<proteinExistence type="predicted"/>
<keyword evidence="2" id="KW-1185">Reference proteome</keyword>
<gene>
    <name evidence="1" type="ORF">ABEB36_000947</name>
</gene>
<sequence length="75" mass="8819">MIRYALQERVEIIKTLHDRLAEPIIRRLVQKFAITELVTGRRKAFIEVSDQLKMLVQIGIAAYLEKCTSRFLRCN</sequence>
<name>A0ABD1FDK2_HYPHA</name>